<dbReference type="GO" id="GO:0003688">
    <property type="term" value="F:DNA replication origin binding"/>
    <property type="evidence" value="ECO:0007669"/>
    <property type="project" value="TreeGrafter"/>
</dbReference>
<evidence type="ECO:0000256" key="5">
    <source>
        <dbReference type="ARBA" id="ARBA00023125"/>
    </source>
</evidence>
<dbReference type="Proteomes" id="UP000290809">
    <property type="component" value="Unassembled WGS sequence"/>
</dbReference>
<evidence type="ECO:0000256" key="7">
    <source>
        <dbReference type="PIRNR" id="PIRNR007858"/>
    </source>
</evidence>
<name>A0A430QLA4_SCHBO</name>
<evidence type="ECO:0000313" key="10">
    <source>
        <dbReference type="Proteomes" id="UP000290809"/>
    </source>
</evidence>
<dbReference type="Pfam" id="PF14629">
    <property type="entry name" value="ORC4_C"/>
    <property type="match status" value="1"/>
</dbReference>
<protein>
    <recommendedName>
        <fullName evidence="3 7">Origin recognition complex subunit 4</fullName>
    </recommendedName>
</protein>
<dbReference type="AlphaFoldDB" id="A0A430QLA4"/>
<evidence type="ECO:0000313" key="9">
    <source>
        <dbReference type="EMBL" id="RTG88426.1"/>
    </source>
</evidence>
<dbReference type="PIRSF" id="PIRSF007858">
    <property type="entry name" value="ORC4"/>
    <property type="match status" value="1"/>
</dbReference>
<comment type="subcellular location">
    <subcellularLocation>
        <location evidence="1 7">Nucleus</location>
    </subcellularLocation>
</comment>
<dbReference type="PANTHER" id="PTHR12087">
    <property type="entry name" value="ORIGIN RECOGNITION COMPLEX SUBUNIT 4"/>
    <property type="match status" value="1"/>
</dbReference>
<gene>
    <name evidence="9" type="ORF">DC041_0007043</name>
</gene>
<dbReference type="InterPro" id="IPR027417">
    <property type="entry name" value="P-loop_NTPase"/>
</dbReference>
<comment type="function">
    <text evidence="7">Component of the origin recognition complex (ORC) that binds origins of replication.</text>
</comment>
<keyword evidence="4 7" id="KW-0235">DNA replication</keyword>
<reference evidence="9 10" key="1">
    <citation type="journal article" date="2019" name="PLoS Pathog.">
        <title>Genome sequence of the bovine parasite Schistosoma bovis Tanzania.</title>
        <authorList>
            <person name="Oey H."/>
            <person name="Zakrzewski M."/>
            <person name="Gobert G."/>
            <person name="Gravermann K."/>
            <person name="Stoye J."/>
            <person name="Jones M."/>
            <person name="Mcmanus D."/>
            <person name="Krause L."/>
        </authorList>
    </citation>
    <scope>NUCLEOTIDE SEQUENCE [LARGE SCALE GENOMIC DNA]</scope>
    <source>
        <strain evidence="9 10">TAN1997</strain>
    </source>
</reference>
<feature type="domain" description="Origin recognition complex subunit 4 C-terminal" evidence="8">
    <location>
        <begin position="247"/>
        <end position="444"/>
    </location>
</feature>
<comment type="similarity">
    <text evidence="2 7">Belongs to the ORC4 family.</text>
</comment>
<evidence type="ECO:0000256" key="1">
    <source>
        <dbReference type="ARBA" id="ARBA00004123"/>
    </source>
</evidence>
<evidence type="ECO:0000259" key="8">
    <source>
        <dbReference type="Pfam" id="PF14629"/>
    </source>
</evidence>
<keyword evidence="5 7" id="KW-0238">DNA-binding</keyword>
<sequence length="494" mass="56062">MDLICDVLRIKLRGNQHRLLYFDKELKYLQDLITSTVSKGESSSILIIGRRGVGKHHLIKEAIKKAKENSNIGSGISEVYLNGLIHTDDRSAMKSLAKQLHNEALLNNLVQSDFNPTSDSHNSMRNLPFSQQLNLFLNEVRQNHGTRKAVLIVLSEFDLFALHHNQLLLYNLFDCCQSPESRICIIGLTCRLDVMELLEKRVKSRFSHRQIYLTSPGAPIENTDSYASDNNDSNNNSRSEPFKRFCEICKHLLSVDIHDLPPQLSPLLCKSNSKEYHELELSIKSWNHHITKLMVDEIVIDSLRQAWSISVSIKRLVNLLVRFVHIPIVASLGPEHDRIEPVQFIESLCTLQQDSKLTALKGCSVLELFLITAMVKLQDMNDGKPVNFESLYSEYLKFCRSNCPGHLYDKPVVMKALDNLIDFELIISGKAAITASTGLSTAGSNNKAIWSSSSTLPNYRPLFCYVDSDILTACLDTYPNCPVELRYWIHSRTF</sequence>
<dbReference type="GO" id="GO:0005664">
    <property type="term" value="C:nuclear origin of replication recognition complex"/>
    <property type="evidence" value="ECO:0007669"/>
    <property type="project" value="TreeGrafter"/>
</dbReference>
<dbReference type="Gene3D" id="3.40.50.300">
    <property type="entry name" value="P-loop containing nucleotide triphosphate hydrolases"/>
    <property type="match status" value="1"/>
</dbReference>
<keyword evidence="6 7" id="KW-0539">Nucleus</keyword>
<evidence type="ECO:0000256" key="2">
    <source>
        <dbReference type="ARBA" id="ARBA00005334"/>
    </source>
</evidence>
<proteinExistence type="inferred from homology"/>
<keyword evidence="10" id="KW-1185">Reference proteome</keyword>
<evidence type="ECO:0000256" key="4">
    <source>
        <dbReference type="ARBA" id="ARBA00022705"/>
    </source>
</evidence>
<dbReference type="PANTHER" id="PTHR12087:SF0">
    <property type="entry name" value="ORIGIN RECOGNITION COMPLEX SUBUNIT 4"/>
    <property type="match status" value="1"/>
</dbReference>
<accession>A0A430QLA4</accession>
<dbReference type="STRING" id="6184.A0A430QLA4"/>
<dbReference type="InterPro" id="IPR032705">
    <property type="entry name" value="ORC4_C"/>
</dbReference>
<dbReference type="SUPFAM" id="SSF52540">
    <property type="entry name" value="P-loop containing nucleoside triphosphate hydrolases"/>
    <property type="match status" value="1"/>
</dbReference>
<evidence type="ECO:0000256" key="3">
    <source>
        <dbReference type="ARBA" id="ARBA00019083"/>
    </source>
</evidence>
<comment type="caution">
    <text evidence="9">The sequence shown here is derived from an EMBL/GenBank/DDBJ whole genome shotgun (WGS) entry which is preliminary data.</text>
</comment>
<dbReference type="InterPro" id="IPR016527">
    <property type="entry name" value="ORC4"/>
</dbReference>
<organism evidence="9 10">
    <name type="scientific">Schistosoma bovis</name>
    <name type="common">Blood fluke</name>
    <dbReference type="NCBI Taxonomy" id="6184"/>
    <lineage>
        <taxon>Eukaryota</taxon>
        <taxon>Metazoa</taxon>
        <taxon>Spiralia</taxon>
        <taxon>Lophotrochozoa</taxon>
        <taxon>Platyhelminthes</taxon>
        <taxon>Trematoda</taxon>
        <taxon>Digenea</taxon>
        <taxon>Strigeidida</taxon>
        <taxon>Schistosomatoidea</taxon>
        <taxon>Schistosomatidae</taxon>
        <taxon>Schistosoma</taxon>
    </lineage>
</organism>
<evidence type="ECO:0000256" key="6">
    <source>
        <dbReference type="ARBA" id="ARBA00023242"/>
    </source>
</evidence>
<dbReference type="GO" id="GO:0006270">
    <property type="term" value="P:DNA replication initiation"/>
    <property type="evidence" value="ECO:0007669"/>
    <property type="project" value="TreeGrafter"/>
</dbReference>
<dbReference type="EMBL" id="QMKO01001581">
    <property type="protein sequence ID" value="RTG88426.1"/>
    <property type="molecule type" value="Genomic_DNA"/>
</dbReference>